<dbReference type="SMART" id="SM00793">
    <property type="entry name" value="AgrB"/>
    <property type="match status" value="1"/>
</dbReference>
<proteinExistence type="predicted"/>
<accession>A0ABZ3F176</accession>
<evidence type="ECO:0000256" key="3">
    <source>
        <dbReference type="ARBA" id="ARBA00022670"/>
    </source>
</evidence>
<organism evidence="9 10">
    <name type="scientific">Kineothrix sedimenti</name>
    <dbReference type="NCBI Taxonomy" id="3123317"/>
    <lineage>
        <taxon>Bacteria</taxon>
        <taxon>Bacillati</taxon>
        <taxon>Bacillota</taxon>
        <taxon>Clostridia</taxon>
        <taxon>Lachnospirales</taxon>
        <taxon>Lachnospiraceae</taxon>
        <taxon>Kineothrix</taxon>
    </lineage>
</organism>
<feature type="transmembrane region" description="Helical" evidence="8">
    <location>
        <begin position="37"/>
        <end position="67"/>
    </location>
</feature>
<feature type="transmembrane region" description="Helical" evidence="8">
    <location>
        <begin position="79"/>
        <end position="100"/>
    </location>
</feature>
<keyword evidence="4 8" id="KW-0812">Transmembrane</keyword>
<feature type="transmembrane region" description="Helical" evidence="8">
    <location>
        <begin position="168"/>
        <end position="188"/>
    </location>
</feature>
<evidence type="ECO:0000256" key="1">
    <source>
        <dbReference type="ARBA" id="ARBA00022475"/>
    </source>
</evidence>
<gene>
    <name evidence="9" type="ORF">V6984_07230</name>
</gene>
<evidence type="ECO:0000256" key="5">
    <source>
        <dbReference type="ARBA" id="ARBA00022801"/>
    </source>
</evidence>
<sequence>MILRVVDFILDRQLKNGMISGEDTSVYRYGYTLVLEVMINIIIAIIIGLISGELVSVALFMVMFIPLRSYCGGYHASKTWICIILSNIAVAGVVLVVKKFQFPVDFVPLLTAEVIGTAVILLLAPIQSEAKKLSDNEKQVYKKYVRFILIIELVFALIFFLTFKLNKYGLIIVMVHIIQAVSLLAVHLKESRLGTAKV</sequence>
<feature type="transmembrane region" description="Helical" evidence="8">
    <location>
        <begin position="106"/>
        <end position="124"/>
    </location>
</feature>
<keyword evidence="3" id="KW-0645">Protease</keyword>
<name>A0ABZ3F176_9FIRM</name>
<reference evidence="9 10" key="1">
    <citation type="submission" date="2024-02" db="EMBL/GenBank/DDBJ databases">
        <title>Bacterial strain from lacustrine sediment.</title>
        <authorList>
            <person name="Petit C."/>
            <person name="Fadhlaoui K."/>
        </authorList>
    </citation>
    <scope>NUCLEOTIDE SEQUENCE [LARGE SCALE GENOMIC DNA]</scope>
    <source>
        <strain evidence="9 10">IPX-CK</strain>
    </source>
</reference>
<keyword evidence="7 8" id="KW-0472">Membrane</keyword>
<dbReference type="InterPro" id="IPR006741">
    <property type="entry name" value="AgrB"/>
</dbReference>
<evidence type="ECO:0000256" key="4">
    <source>
        <dbReference type="ARBA" id="ARBA00022692"/>
    </source>
</evidence>
<protein>
    <submittedName>
        <fullName evidence="9">Accessory gene regulator B family protein</fullName>
    </submittedName>
</protein>
<evidence type="ECO:0000256" key="6">
    <source>
        <dbReference type="ARBA" id="ARBA00022989"/>
    </source>
</evidence>
<keyword evidence="1" id="KW-1003">Cell membrane</keyword>
<dbReference type="Pfam" id="PF04647">
    <property type="entry name" value="AgrB"/>
    <property type="match status" value="1"/>
</dbReference>
<dbReference type="Proteomes" id="UP001451571">
    <property type="component" value="Chromosome"/>
</dbReference>
<keyword evidence="2" id="KW-0673">Quorum sensing</keyword>
<keyword evidence="6 8" id="KW-1133">Transmembrane helix</keyword>
<keyword evidence="5" id="KW-0378">Hydrolase</keyword>
<evidence type="ECO:0000256" key="8">
    <source>
        <dbReference type="SAM" id="Phobius"/>
    </source>
</evidence>
<feature type="transmembrane region" description="Helical" evidence="8">
    <location>
        <begin position="144"/>
        <end position="162"/>
    </location>
</feature>
<keyword evidence="10" id="KW-1185">Reference proteome</keyword>
<evidence type="ECO:0000256" key="2">
    <source>
        <dbReference type="ARBA" id="ARBA00022654"/>
    </source>
</evidence>
<dbReference type="RefSeq" id="WP_342759111.1">
    <property type="nucleotide sequence ID" value="NZ_CP146256.1"/>
</dbReference>
<evidence type="ECO:0000313" key="9">
    <source>
        <dbReference type="EMBL" id="XAH75544.1"/>
    </source>
</evidence>
<evidence type="ECO:0000256" key="7">
    <source>
        <dbReference type="ARBA" id="ARBA00023136"/>
    </source>
</evidence>
<evidence type="ECO:0000313" key="10">
    <source>
        <dbReference type="Proteomes" id="UP001451571"/>
    </source>
</evidence>
<dbReference type="EMBL" id="CP146256">
    <property type="protein sequence ID" value="XAH75544.1"/>
    <property type="molecule type" value="Genomic_DNA"/>
</dbReference>